<evidence type="ECO:0000313" key="3">
    <source>
        <dbReference type="Proteomes" id="UP001501251"/>
    </source>
</evidence>
<accession>A0ABP8B117</accession>
<evidence type="ECO:0000256" key="1">
    <source>
        <dbReference type="SAM" id="MobiDB-lite"/>
    </source>
</evidence>
<protein>
    <submittedName>
        <fullName evidence="2">Uncharacterized protein</fullName>
    </submittedName>
</protein>
<dbReference type="EMBL" id="BAABAQ010000007">
    <property type="protein sequence ID" value="GAA4195338.1"/>
    <property type="molecule type" value="Genomic_DNA"/>
</dbReference>
<comment type="caution">
    <text evidence="2">The sequence shown here is derived from an EMBL/GenBank/DDBJ whole genome shotgun (WGS) entry which is preliminary data.</text>
</comment>
<feature type="compositionally biased region" description="Basic residues" evidence="1">
    <location>
        <begin position="39"/>
        <end position="58"/>
    </location>
</feature>
<name>A0ABP8B117_9ACTN</name>
<dbReference type="Proteomes" id="UP001501251">
    <property type="component" value="Unassembled WGS sequence"/>
</dbReference>
<keyword evidence="3" id="KW-1185">Reference proteome</keyword>
<gene>
    <name evidence="2" type="ORF">GCM10022252_40970</name>
</gene>
<organism evidence="2 3">
    <name type="scientific">Streptosporangium oxazolinicum</name>
    <dbReference type="NCBI Taxonomy" id="909287"/>
    <lineage>
        <taxon>Bacteria</taxon>
        <taxon>Bacillati</taxon>
        <taxon>Actinomycetota</taxon>
        <taxon>Actinomycetes</taxon>
        <taxon>Streptosporangiales</taxon>
        <taxon>Streptosporangiaceae</taxon>
        <taxon>Streptosporangium</taxon>
    </lineage>
</organism>
<reference evidence="3" key="1">
    <citation type="journal article" date="2019" name="Int. J. Syst. Evol. Microbiol.">
        <title>The Global Catalogue of Microorganisms (GCM) 10K type strain sequencing project: providing services to taxonomists for standard genome sequencing and annotation.</title>
        <authorList>
            <consortium name="The Broad Institute Genomics Platform"/>
            <consortium name="The Broad Institute Genome Sequencing Center for Infectious Disease"/>
            <person name="Wu L."/>
            <person name="Ma J."/>
        </authorList>
    </citation>
    <scope>NUCLEOTIDE SEQUENCE [LARGE SCALE GENOMIC DNA]</scope>
    <source>
        <strain evidence="3">JCM 17388</strain>
    </source>
</reference>
<evidence type="ECO:0000313" key="2">
    <source>
        <dbReference type="EMBL" id="GAA4195338.1"/>
    </source>
</evidence>
<feature type="region of interest" description="Disordered" evidence="1">
    <location>
        <begin position="1"/>
        <end position="65"/>
    </location>
</feature>
<sequence>MVKDAQSLACTRHSAARVDTGRHDDGENSGDGGTETRWRGPKRRLTRVRIPTRVRRRAREPEAVS</sequence>
<proteinExistence type="predicted"/>